<name>A0A1D1V8K6_RAMVA</name>
<protein>
    <recommendedName>
        <fullName evidence="10">Calx-beta domain-containing protein</fullName>
    </recommendedName>
</protein>
<sequence>MDFWNILWLFLTWNILPVSTLPHYSNLTMTLDVPFGKSVKLDFSDILRHVNVSANSNETIRNDRCQIRVLDKETIYAKVGLISSGTFPCTSNNVTYSHLGFESPSEDIVKFRLEYFTATDFIDYTLFLILKIGDRNENTFVRKGLPLRISEKSTESKSLPIVRKVILLHDEDFSLDFCTVEVVEHKFFPLYGKITKNGVGLSNNAKFNCQEFFNGELRYELTAEVFSSSDLLLFKINYFLGSDLEDAKNVSVWQSEYFQMPVQIEHADANAPPEIDFSATLLLDVSNFVIRSITREVLLAKDVDGASSGQLRIQVTQAPELSDGFLIRLDDPIHPIDSFTQKDVDTGKIAFRPPVANTQTDRLLEIVLEIADPQELTSQPVPLMVVIHPTSYYAPFVVINTGLTLYEGEAATLWDTKNLAVGDEDNLDEVGLRVVSGLAHGRLLLRGDSVKQFVPGDLQTGALRYQHDGSDSLLDGMVLQMDDGQHQVDFLLPITIRPVDDQPPVLLTNTGILVHSNKQIVNITSKILKAKDRDSESSLTRFVVKSSLTFGRFLLADETLVMSNAVIVTEWTQSDINAGRLFYQHDDAHSNGRTTWHTIQFMLEDNNAPVPNLSPHLQTLTITVIPLDTLPPHLSSAASMRLHVNASQVAIIGNGILHFVDDHTSDRDLSLIVRTGPQFGRLIWTSLFGGRNWPAAQAGSDDAYDVNLIERQIPEQFPQSALAYGDIAYQADNVLEDTKDKIVFDVRDKLGNVLKEQVLQISIHPHSDFAPHSNLQEIRPKSRRFSQQPPAVLTRPVIVKEGETAIINEDYLLISPSDQPLAAITLRLERTPQRGTLSLQNQTLALHDHFPATQISNGHVSYRHNNTTNQRTSLEDHVTFSLSEKSSKEPVEAKLHIRIIPQPSTKPPRKLGLTKLGLVLQVKRNTPYYLTAHTFIGSTNSQSPPSPDLIFHVEKSPQSGSIFLYHNHTFSFTWKDIQDGNVFYKAETDTEIEAAQNALFDDEVSFRIDSPTSEWVMNDKIIDHLEIQILLVPENPLTSVGKPFVVGEGQSALLSEEHLVIVAPPYQRVNCSLVNQPSHGHLIDTARNTSTARFSNYELLEHRIRYHQSHFKAVEPRSDSIRLNCAGAWVELPVTIQPANDEPPLFNANHLQVSSGEKVLLGAFVSISDADSPPSTTTINITRFPQHGVIIGRFTDFDPNEILIEPPFRPVRNFTMDDLLLPDRIFYHHDGTRTFSDNFTVIVSDGVNSVEREIFVVVHNTDNGPSEDAPHYGLTEYITAPFELVGTPQETVLFNATRNHIINFKTAEEPVVRDQMPNITFNSPNSALVLLPNKHLGAKLSSSILTVKRDKLSTEKELLFEVVEQPKYGHFVDLHKAERHIRVFTEELVNNSAIAYALDLDKEFATEDSFKFRAINELGKKSQVIEGSISWSWISFLKDRHETNEMTGLVRVGLRRRGNLKNRDFVAVKARDLTTVTGRDYKENFALQAEFQPGQNETSVEIRILKDDLFEDREYFQLLLEEPQFANVEKPFVTTITISDQDDGAMVYIPHPLYTVSEDVGVFNLTLKRSGKDLSQSVSVICYTTDGTASGTISHQQQIFRPDFGTRLNIHSSMVTFGPHETTKICPIIIVNDGLAENDETFYVNIRTLGSGSRVGVYQQTEIVIQRDPQDEPSVSFAKGEYSTSVFDPFVEIQVERKGGDLSQPSEVDIISEQRKRVDVVYFGPGESSQTTTLKRLGDFNVTNDMFKVYLNNSQYCKILQPNFATVHVKKSMNFTVVSTLGGEPQTPETEENEIFLLSKYDTPVEPSLLPGSETRYECINCDKNKIALDKIDFTSVERDEPSPDEIFAADVPSRKSSYGPFYRDERERILKKQKVEDWKDGMIDTAPNGRTTPERRIPIVRGGVIMKQGSTTGERARSASTISFAKAQYDITEPSSLHHMHWVSIPIIRYGDISKSDTVRVITKDGSAKAGQDFEAVDTIVNFEPNRSQEVLQVRVVFDESREPNENFTIQIYALRHTVADLKTSMTIVTIREQSGENVRFPGAPIVVNLANYDSPAAGGWVAIGQPVICITTCNPRHPDYQRTRRVCEIEGIDDTRTAYSWKISQLQDDSQVLEPLQHIRSTAWFASIYEKVLDSIYFSNGSIIQCSARAVTVAGLGGYESISEIVTSVSMKPQCPSKGPASSVTIDPFEASISNMKNGDVKITVKIPHRLGMVPLVSTAAITDLHLTLGGEGTRTAEHLCSNMLTEQELRSTRSGFLKLKADRQPDSRHPLEILRGPKTQEFYRHLDLKNCQWMFEAVYSMTEILNVCGGKLVANAKAQTSSKREVTIQLPLYVTNAYFTNAVGTPWKHYDQSTVLDIVISYDNVLTWSPDLSSIPVLPRFVKPENSFELSGPVSPRTVIHLQSAKTAQQTLTTTGAPKLPPRNYGRRTTLPPVAAPDTSYDNLPFPAELKVIQSRVVDDGHHMNVRFKTKPKFRGKYLLDSAKSRTGSPLAKVVLTSSPTTAFELQLLKTQENNANPQQLWRFRSVRANQIPYGGTYNITLLPCEFDAGSLTMCKIREPVTFVVHLDV</sequence>
<accession>A0A1D1V8K6</accession>
<keyword evidence="12" id="KW-1185">Reference proteome</keyword>
<comment type="caution">
    <text evidence="11">The sequence shown here is derived from an EMBL/GenBank/DDBJ whole genome shotgun (WGS) entry which is preliminary data.</text>
</comment>
<dbReference type="Pfam" id="PF19309">
    <property type="entry name" value="Frem_N"/>
    <property type="match status" value="1"/>
</dbReference>
<evidence type="ECO:0000256" key="4">
    <source>
        <dbReference type="ARBA" id="ARBA00022737"/>
    </source>
</evidence>
<feature type="chain" id="PRO_5008898165" description="Calx-beta domain-containing protein" evidence="9">
    <location>
        <begin position="21"/>
        <end position="2572"/>
    </location>
</feature>
<evidence type="ECO:0000259" key="10">
    <source>
        <dbReference type="SMART" id="SM00237"/>
    </source>
</evidence>
<comment type="similarity">
    <text evidence="1">Belongs to the FRAS1 family.</text>
</comment>
<dbReference type="GO" id="GO:0009653">
    <property type="term" value="P:anatomical structure morphogenesis"/>
    <property type="evidence" value="ECO:0007669"/>
    <property type="project" value="TreeGrafter"/>
</dbReference>
<dbReference type="InterPro" id="IPR051561">
    <property type="entry name" value="FRAS1_ECM"/>
</dbReference>
<dbReference type="EMBL" id="BDGG01000004">
    <property type="protein sequence ID" value="GAU97115.1"/>
    <property type="molecule type" value="Genomic_DNA"/>
</dbReference>
<dbReference type="GO" id="GO:0007155">
    <property type="term" value="P:cell adhesion"/>
    <property type="evidence" value="ECO:0007669"/>
    <property type="project" value="UniProtKB-KW"/>
</dbReference>
<feature type="repeat" description="CSPG" evidence="8">
    <location>
        <begin position="503"/>
        <end position="604"/>
    </location>
</feature>
<dbReference type="GO" id="GO:0007154">
    <property type="term" value="P:cell communication"/>
    <property type="evidence" value="ECO:0007669"/>
    <property type="project" value="InterPro"/>
</dbReference>
<evidence type="ECO:0000256" key="8">
    <source>
        <dbReference type="PROSITE-ProRule" id="PRU01201"/>
    </source>
</evidence>
<evidence type="ECO:0000256" key="1">
    <source>
        <dbReference type="ARBA" id="ARBA00005529"/>
    </source>
</evidence>
<dbReference type="GO" id="GO:0016020">
    <property type="term" value="C:membrane"/>
    <property type="evidence" value="ECO:0007669"/>
    <property type="project" value="InterPro"/>
</dbReference>
<feature type="domain" description="Calx-beta" evidence="10">
    <location>
        <begin position="1534"/>
        <end position="1647"/>
    </location>
</feature>
<dbReference type="InterPro" id="IPR039005">
    <property type="entry name" value="CSPG_rpt"/>
</dbReference>
<feature type="repeat" description="CSPG" evidence="8">
    <location>
        <begin position="272"/>
        <end position="368"/>
    </location>
</feature>
<feature type="repeat" description="CSPG" evidence="8">
    <location>
        <begin position="1142"/>
        <end position="1244"/>
    </location>
</feature>
<dbReference type="SUPFAM" id="SSF141072">
    <property type="entry name" value="CalX-like"/>
    <property type="match status" value="3"/>
</dbReference>
<dbReference type="InterPro" id="IPR038081">
    <property type="entry name" value="CalX-like_sf"/>
</dbReference>
<dbReference type="STRING" id="947166.A0A1D1V8K6"/>
<dbReference type="GO" id="GO:0046872">
    <property type="term" value="F:metal ion binding"/>
    <property type="evidence" value="ECO:0007669"/>
    <property type="project" value="UniProtKB-KW"/>
</dbReference>
<evidence type="ECO:0000313" key="11">
    <source>
        <dbReference type="EMBL" id="GAU97115.1"/>
    </source>
</evidence>
<feature type="repeat" description="CSPG" evidence="8">
    <location>
        <begin position="394"/>
        <end position="482"/>
    </location>
</feature>
<proteinExistence type="inferred from homology"/>
<dbReference type="Proteomes" id="UP000186922">
    <property type="component" value="Unassembled WGS sequence"/>
</dbReference>
<evidence type="ECO:0000256" key="3">
    <source>
        <dbReference type="ARBA" id="ARBA00022729"/>
    </source>
</evidence>
<dbReference type="Gene3D" id="2.60.40.2030">
    <property type="match status" value="3"/>
</dbReference>
<keyword evidence="5" id="KW-0106">Calcium</keyword>
<dbReference type="PANTHER" id="PTHR45739">
    <property type="entry name" value="MATRIX PROTEIN, PUTATIVE-RELATED"/>
    <property type="match status" value="1"/>
</dbReference>
<dbReference type="PROSITE" id="PS51854">
    <property type="entry name" value="CSPG"/>
    <property type="match status" value="5"/>
</dbReference>
<gene>
    <name evidence="11" type="primary">RvY_08468-1</name>
    <name evidence="11" type="synonym">RvY_08468.1</name>
    <name evidence="11" type="ORF">RvY_08468</name>
</gene>
<evidence type="ECO:0000256" key="7">
    <source>
        <dbReference type="ARBA" id="ARBA00023180"/>
    </source>
</evidence>
<dbReference type="PANTHER" id="PTHR45739:SF8">
    <property type="entry name" value="FRAS1-RELATED EXTRACELLULAR MATRIX PROTEIN 1"/>
    <property type="match status" value="1"/>
</dbReference>
<dbReference type="Pfam" id="PF16184">
    <property type="entry name" value="Cadherin_3"/>
    <property type="match status" value="6"/>
</dbReference>
<evidence type="ECO:0000313" key="12">
    <source>
        <dbReference type="Proteomes" id="UP000186922"/>
    </source>
</evidence>
<evidence type="ECO:0000256" key="5">
    <source>
        <dbReference type="ARBA" id="ARBA00022837"/>
    </source>
</evidence>
<keyword evidence="4" id="KW-0677">Repeat</keyword>
<dbReference type="InterPro" id="IPR003644">
    <property type="entry name" value="Calx_beta"/>
</dbReference>
<dbReference type="Pfam" id="PF03160">
    <property type="entry name" value="Calx-beta"/>
    <property type="match status" value="3"/>
</dbReference>
<dbReference type="OrthoDB" id="430044at2759"/>
<organism evidence="11 12">
    <name type="scientific">Ramazzottius varieornatus</name>
    <name type="common">Water bear</name>
    <name type="synonym">Tardigrade</name>
    <dbReference type="NCBI Taxonomy" id="947166"/>
    <lineage>
        <taxon>Eukaryota</taxon>
        <taxon>Metazoa</taxon>
        <taxon>Ecdysozoa</taxon>
        <taxon>Tardigrada</taxon>
        <taxon>Eutardigrada</taxon>
        <taxon>Parachela</taxon>
        <taxon>Hypsibioidea</taxon>
        <taxon>Ramazzottiidae</taxon>
        <taxon>Ramazzottius</taxon>
    </lineage>
</organism>
<feature type="signal peptide" evidence="9">
    <location>
        <begin position="1"/>
        <end position="20"/>
    </location>
</feature>
<evidence type="ECO:0000256" key="9">
    <source>
        <dbReference type="SAM" id="SignalP"/>
    </source>
</evidence>
<feature type="domain" description="Calx-beta" evidence="10">
    <location>
        <begin position="1912"/>
        <end position="2014"/>
    </location>
</feature>
<dbReference type="InterPro" id="IPR045658">
    <property type="entry name" value="FRAS1-rel_N"/>
</dbReference>
<feature type="domain" description="Calx-beta" evidence="10">
    <location>
        <begin position="1421"/>
        <end position="1521"/>
    </location>
</feature>
<keyword evidence="7" id="KW-0325">Glycoprotein</keyword>
<reference evidence="11 12" key="1">
    <citation type="journal article" date="2016" name="Nat. Commun.">
        <title>Extremotolerant tardigrade genome and improved radiotolerance of human cultured cells by tardigrade-unique protein.</title>
        <authorList>
            <person name="Hashimoto T."/>
            <person name="Horikawa D.D."/>
            <person name="Saito Y."/>
            <person name="Kuwahara H."/>
            <person name="Kozuka-Hata H."/>
            <person name="Shin-I T."/>
            <person name="Minakuchi Y."/>
            <person name="Ohishi K."/>
            <person name="Motoyama A."/>
            <person name="Aizu T."/>
            <person name="Enomoto A."/>
            <person name="Kondo K."/>
            <person name="Tanaka S."/>
            <person name="Hara Y."/>
            <person name="Koshikawa S."/>
            <person name="Sagara H."/>
            <person name="Miura T."/>
            <person name="Yokobori S."/>
            <person name="Miyagawa K."/>
            <person name="Suzuki Y."/>
            <person name="Kubo T."/>
            <person name="Oyama M."/>
            <person name="Kohara Y."/>
            <person name="Fujiyama A."/>
            <person name="Arakawa K."/>
            <person name="Katayama T."/>
            <person name="Toyoda A."/>
            <person name="Kunieda T."/>
        </authorList>
    </citation>
    <scope>NUCLEOTIDE SEQUENCE [LARGE SCALE GENOMIC DNA]</scope>
    <source>
        <strain evidence="11 12">YOKOZUNA-1</strain>
    </source>
</reference>
<keyword evidence="6" id="KW-0130">Cell adhesion</keyword>
<evidence type="ECO:0000256" key="2">
    <source>
        <dbReference type="ARBA" id="ARBA00022723"/>
    </source>
</evidence>
<keyword evidence="3 9" id="KW-0732">Signal</keyword>
<keyword evidence="2" id="KW-0479">Metal-binding</keyword>
<evidence type="ECO:0000256" key="6">
    <source>
        <dbReference type="ARBA" id="ARBA00022889"/>
    </source>
</evidence>
<dbReference type="SMART" id="SM00237">
    <property type="entry name" value="Calx_beta"/>
    <property type="match status" value="3"/>
</dbReference>
<feature type="repeat" description="CSPG" evidence="8">
    <location>
        <begin position="788"/>
        <end position="883"/>
    </location>
</feature>